<evidence type="ECO:0000313" key="2">
    <source>
        <dbReference type="EMBL" id="RKH65004.1"/>
    </source>
</evidence>
<keyword evidence="1" id="KW-0472">Membrane</keyword>
<dbReference type="Proteomes" id="UP000272888">
    <property type="component" value="Unassembled WGS sequence"/>
</dbReference>
<dbReference type="InterPro" id="IPR012902">
    <property type="entry name" value="N_methyl_site"/>
</dbReference>
<proteinExistence type="predicted"/>
<organism evidence="2 3">
    <name type="scientific">Corallococcus llansteffanensis</name>
    <dbReference type="NCBI Taxonomy" id="2316731"/>
    <lineage>
        <taxon>Bacteria</taxon>
        <taxon>Pseudomonadati</taxon>
        <taxon>Myxococcota</taxon>
        <taxon>Myxococcia</taxon>
        <taxon>Myxococcales</taxon>
        <taxon>Cystobacterineae</taxon>
        <taxon>Myxococcaceae</taxon>
        <taxon>Corallococcus</taxon>
    </lineage>
</organism>
<dbReference type="EMBL" id="RAWB01000043">
    <property type="protein sequence ID" value="RKH65004.1"/>
    <property type="molecule type" value="Genomic_DNA"/>
</dbReference>
<dbReference type="Pfam" id="PF07963">
    <property type="entry name" value="N_methyl"/>
    <property type="match status" value="1"/>
</dbReference>
<evidence type="ECO:0000256" key="1">
    <source>
        <dbReference type="SAM" id="Phobius"/>
    </source>
</evidence>
<accession>A0A3A8QP69</accession>
<dbReference type="RefSeq" id="WP_120642553.1">
    <property type="nucleotide sequence ID" value="NZ_RAWB01000043.1"/>
</dbReference>
<feature type="transmembrane region" description="Helical" evidence="1">
    <location>
        <begin position="12"/>
        <end position="33"/>
    </location>
</feature>
<dbReference type="AlphaFoldDB" id="A0A3A8QP69"/>
<sequence>MRPSSLRDRGFTLLEVMIASALGVVVLTTGLVVGTQMQKRALFEEQTMMAQVTGRAVKELLTLDLARAGAGMGNTPLSFSYGDRSAITVWYKPDMAVGVAGAGGTMGPDPTFAPAPTTALASDALEIYWGETSGMVTLAPCTSNSFRQNATSFCTVPNPALAMSATPAILVSGGLKVSCPVNIVSVSYSAPDPTGTLTINGPASESAACNPGAPTWKKGTVTGDVENWLALRMGGGAYRVNWKNNIPTLEYRAAGQTAWVVVSRDVEQLTVREGVMDFDRADNTLDWYPGTNAYNLAKPHPPISQCKTADFGTKACWLGGKESDGTTPAAPASDAELITRLRQRVRQLEVTLVVRTRRSNQDAVQAGTDEEGYVRDGYKRRRFTFKVEPRNFMSVGMIRKPAEPTGATP</sequence>
<reference evidence="3" key="1">
    <citation type="submission" date="2018-09" db="EMBL/GenBank/DDBJ databases">
        <authorList>
            <person name="Livingstone P.G."/>
            <person name="Whitworth D.E."/>
        </authorList>
    </citation>
    <scope>NUCLEOTIDE SEQUENCE [LARGE SCALE GENOMIC DNA]</scope>
    <source>
        <strain evidence="3">CA051B</strain>
    </source>
</reference>
<keyword evidence="1" id="KW-1133">Transmembrane helix</keyword>
<name>A0A3A8QP69_9BACT</name>
<dbReference type="PROSITE" id="PS00409">
    <property type="entry name" value="PROKAR_NTER_METHYL"/>
    <property type="match status" value="1"/>
</dbReference>
<keyword evidence="3" id="KW-1185">Reference proteome</keyword>
<keyword evidence="1" id="KW-0812">Transmembrane</keyword>
<dbReference type="NCBIfam" id="TIGR02532">
    <property type="entry name" value="IV_pilin_GFxxxE"/>
    <property type="match status" value="1"/>
</dbReference>
<evidence type="ECO:0000313" key="3">
    <source>
        <dbReference type="Proteomes" id="UP000272888"/>
    </source>
</evidence>
<comment type="caution">
    <text evidence="2">The sequence shown here is derived from an EMBL/GenBank/DDBJ whole genome shotgun (WGS) entry which is preliminary data.</text>
</comment>
<protein>
    <submittedName>
        <fullName evidence="2">Prepilin-type N-terminal cleavage/methylation domain-containing protein</fullName>
    </submittedName>
</protein>
<gene>
    <name evidence="2" type="ORF">D7V93_06590</name>
</gene>